<dbReference type="CDD" id="cd03365">
    <property type="entry name" value="TOPRIM_TopoIIA"/>
    <property type="match status" value="1"/>
</dbReference>
<dbReference type="GO" id="GO:0005524">
    <property type="term" value="F:ATP binding"/>
    <property type="evidence" value="ECO:0007669"/>
    <property type="project" value="UniProtKB-KW"/>
</dbReference>
<dbReference type="InterPro" id="IPR029063">
    <property type="entry name" value="SAM-dependent_MTases_sf"/>
</dbReference>
<gene>
    <name evidence="13" type="primary">top2</name>
    <name evidence="13" type="ORF">AK812_SmicGene27698</name>
</gene>
<dbReference type="PROSITE" id="PS50880">
    <property type="entry name" value="TOPRIM"/>
    <property type="match status" value="1"/>
</dbReference>
<dbReference type="InterPro" id="IPR031660">
    <property type="entry name" value="TOPRIM_C"/>
</dbReference>
<proteinExistence type="inferred from homology"/>
<dbReference type="PANTHER" id="PTHR10169:SF38">
    <property type="entry name" value="DNA TOPOISOMERASE 2"/>
    <property type="match status" value="1"/>
</dbReference>
<feature type="transmembrane region" description="Helical" evidence="11">
    <location>
        <begin position="835"/>
        <end position="854"/>
    </location>
</feature>
<dbReference type="GO" id="GO:0000712">
    <property type="term" value="P:resolution of meiotic recombination intermediates"/>
    <property type="evidence" value="ECO:0007669"/>
    <property type="project" value="TreeGrafter"/>
</dbReference>
<evidence type="ECO:0000256" key="3">
    <source>
        <dbReference type="ARBA" id="ARBA00011080"/>
    </source>
</evidence>
<dbReference type="InterPro" id="IPR000873">
    <property type="entry name" value="AMP-dep_synth/lig_dom"/>
</dbReference>
<feature type="domain" description="Toprim" evidence="12">
    <location>
        <begin position="30"/>
        <end position="152"/>
    </location>
</feature>
<dbReference type="PROSITE" id="PS00177">
    <property type="entry name" value="TOPOISOMERASE_II"/>
    <property type="match status" value="1"/>
</dbReference>
<accession>A0A1Q9D685</accession>
<dbReference type="SUPFAM" id="SSF56801">
    <property type="entry name" value="Acetyl-CoA synthetase-like"/>
    <property type="match status" value="1"/>
</dbReference>
<dbReference type="Pfam" id="PF01751">
    <property type="entry name" value="Toprim"/>
    <property type="match status" value="1"/>
</dbReference>
<dbReference type="InterPro" id="IPR013759">
    <property type="entry name" value="Topo_IIA_B_C"/>
</dbReference>
<dbReference type="InterPro" id="IPR023213">
    <property type="entry name" value="CAT-like_dom_sf"/>
</dbReference>
<dbReference type="PANTHER" id="PTHR10169">
    <property type="entry name" value="DNA TOPOISOMERASE/GYRASE"/>
    <property type="match status" value="1"/>
</dbReference>
<keyword evidence="9 13" id="KW-0413">Isomerase</keyword>
<comment type="caution">
    <text evidence="13">The sequence shown here is derived from an EMBL/GenBank/DDBJ whole genome shotgun (WGS) entry which is preliminary data.</text>
</comment>
<evidence type="ECO:0000259" key="12">
    <source>
        <dbReference type="PROSITE" id="PS50880"/>
    </source>
</evidence>
<dbReference type="GO" id="GO:0003918">
    <property type="term" value="F:DNA topoisomerase type II (double strand cut, ATP-hydrolyzing) activity"/>
    <property type="evidence" value="ECO:0007669"/>
    <property type="project" value="UniProtKB-EC"/>
</dbReference>
<evidence type="ECO:0000256" key="9">
    <source>
        <dbReference type="ARBA" id="ARBA00023235"/>
    </source>
</evidence>
<dbReference type="Gene3D" id="3.40.50.150">
    <property type="entry name" value="Vaccinia Virus protein VP39"/>
    <property type="match status" value="1"/>
</dbReference>
<organism evidence="13 14">
    <name type="scientific">Symbiodinium microadriaticum</name>
    <name type="common">Dinoflagellate</name>
    <name type="synonym">Zooxanthella microadriatica</name>
    <dbReference type="NCBI Taxonomy" id="2951"/>
    <lineage>
        <taxon>Eukaryota</taxon>
        <taxon>Sar</taxon>
        <taxon>Alveolata</taxon>
        <taxon>Dinophyceae</taxon>
        <taxon>Suessiales</taxon>
        <taxon>Symbiodiniaceae</taxon>
        <taxon>Symbiodinium</taxon>
    </lineage>
</organism>
<keyword evidence="8" id="KW-0238">DNA-binding</keyword>
<feature type="region of interest" description="Disordered" evidence="10">
    <location>
        <begin position="1855"/>
        <end position="1903"/>
    </location>
</feature>
<evidence type="ECO:0000256" key="10">
    <source>
        <dbReference type="SAM" id="MobiDB-lite"/>
    </source>
</evidence>
<dbReference type="PRINTS" id="PR01158">
    <property type="entry name" value="TOPISMRASEII"/>
</dbReference>
<comment type="catalytic activity">
    <reaction evidence="1">
        <text>ATP-dependent breakage, passage and rejoining of double-stranded DNA.</text>
        <dbReference type="EC" id="5.6.2.2"/>
    </reaction>
</comment>
<protein>
    <recommendedName>
        <fullName evidence="4">DNA topoisomerase (ATP-hydrolyzing)</fullName>
        <ecNumber evidence="4">5.6.2.2</ecNumber>
    </recommendedName>
</protein>
<dbReference type="Gene3D" id="3.40.50.12780">
    <property type="entry name" value="N-terminal domain of ligase-like"/>
    <property type="match status" value="1"/>
</dbReference>
<name>A0A1Q9D685_SYMMI</name>
<comment type="similarity">
    <text evidence="3">Belongs to the type II topoisomerase family.</text>
</comment>
<evidence type="ECO:0000256" key="2">
    <source>
        <dbReference type="ARBA" id="ARBA00001946"/>
    </source>
</evidence>
<dbReference type="FunFam" id="3.40.50.670:FF:000001">
    <property type="entry name" value="DNA topoisomerase 2"/>
    <property type="match status" value="1"/>
</dbReference>
<dbReference type="SMART" id="SM00433">
    <property type="entry name" value="TOP2c"/>
    <property type="match status" value="1"/>
</dbReference>
<dbReference type="InterPro" id="IPR001154">
    <property type="entry name" value="TopoII_euk"/>
</dbReference>
<dbReference type="CDD" id="cd02440">
    <property type="entry name" value="AdoMet_MTases"/>
    <property type="match status" value="1"/>
</dbReference>
<dbReference type="Gene3D" id="3.30.1490.30">
    <property type="match status" value="1"/>
</dbReference>
<dbReference type="InterPro" id="IPR018522">
    <property type="entry name" value="TopoIIA_CS"/>
</dbReference>
<evidence type="ECO:0000256" key="5">
    <source>
        <dbReference type="ARBA" id="ARBA00022741"/>
    </source>
</evidence>
<evidence type="ECO:0000256" key="4">
    <source>
        <dbReference type="ARBA" id="ARBA00012895"/>
    </source>
</evidence>
<dbReference type="GO" id="GO:0005634">
    <property type="term" value="C:nucleus"/>
    <property type="evidence" value="ECO:0007669"/>
    <property type="project" value="TreeGrafter"/>
</dbReference>
<reference evidence="13 14" key="1">
    <citation type="submission" date="2016-02" db="EMBL/GenBank/DDBJ databases">
        <title>Genome analysis of coral dinoflagellate symbionts highlights evolutionary adaptations to a symbiotic lifestyle.</title>
        <authorList>
            <person name="Aranda M."/>
            <person name="Li Y."/>
            <person name="Liew Y.J."/>
            <person name="Baumgarten S."/>
            <person name="Simakov O."/>
            <person name="Wilson M."/>
            <person name="Piel J."/>
            <person name="Ashoor H."/>
            <person name="Bougouffa S."/>
            <person name="Bajic V.B."/>
            <person name="Ryu T."/>
            <person name="Ravasi T."/>
            <person name="Bayer T."/>
            <person name="Micklem G."/>
            <person name="Kim H."/>
            <person name="Bhak J."/>
            <person name="Lajeunesse T.C."/>
            <person name="Voolstra C.R."/>
        </authorList>
    </citation>
    <scope>NUCLEOTIDE SEQUENCE [LARGE SCALE GENOMIC DNA]</scope>
    <source>
        <strain evidence="13 14">CCMP2467</strain>
    </source>
</reference>
<dbReference type="InterPro" id="IPR001241">
    <property type="entry name" value="Topo_IIA"/>
</dbReference>
<dbReference type="SUPFAM" id="SSF52777">
    <property type="entry name" value="CoA-dependent acyltransferases"/>
    <property type="match status" value="1"/>
</dbReference>
<keyword evidence="7" id="KW-0799">Topoisomerase</keyword>
<evidence type="ECO:0000256" key="6">
    <source>
        <dbReference type="ARBA" id="ARBA00022840"/>
    </source>
</evidence>
<dbReference type="InterPro" id="IPR050634">
    <property type="entry name" value="DNA_Topoisomerase_II"/>
</dbReference>
<dbReference type="InterPro" id="IPR042099">
    <property type="entry name" value="ANL_N_sf"/>
</dbReference>
<evidence type="ECO:0000313" key="13">
    <source>
        <dbReference type="EMBL" id="OLP90713.1"/>
    </source>
</evidence>
<dbReference type="GO" id="GO:0003677">
    <property type="term" value="F:DNA binding"/>
    <property type="evidence" value="ECO:0007669"/>
    <property type="project" value="UniProtKB-KW"/>
</dbReference>
<evidence type="ECO:0000313" key="14">
    <source>
        <dbReference type="Proteomes" id="UP000186817"/>
    </source>
</evidence>
<keyword evidence="14" id="KW-1185">Reference proteome</keyword>
<dbReference type="OrthoDB" id="435990at2759"/>
<dbReference type="InterPro" id="IPR006171">
    <property type="entry name" value="TOPRIM_dom"/>
</dbReference>
<evidence type="ECO:0000256" key="8">
    <source>
        <dbReference type="ARBA" id="ARBA00023125"/>
    </source>
</evidence>
<dbReference type="EMBL" id="LSRX01000698">
    <property type="protein sequence ID" value="OLP90713.1"/>
    <property type="molecule type" value="Genomic_DNA"/>
</dbReference>
<dbReference type="EC" id="5.6.2.2" evidence="4"/>
<dbReference type="InterPro" id="IPR013760">
    <property type="entry name" value="Topo_IIA-like_dom_sf"/>
</dbReference>
<dbReference type="SUPFAM" id="SSF56719">
    <property type="entry name" value="Type II DNA topoisomerase"/>
    <property type="match status" value="1"/>
</dbReference>
<dbReference type="Gene3D" id="3.40.50.670">
    <property type="match status" value="1"/>
</dbReference>
<comment type="cofactor">
    <cofactor evidence="2">
        <name>Mg(2+)</name>
        <dbReference type="ChEBI" id="CHEBI:18420"/>
    </cofactor>
</comment>
<evidence type="ECO:0000256" key="11">
    <source>
        <dbReference type="SAM" id="Phobius"/>
    </source>
</evidence>
<keyword evidence="11" id="KW-0472">Membrane</keyword>
<dbReference type="PRINTS" id="PR00418">
    <property type="entry name" value="TPI2FAMILY"/>
</dbReference>
<feature type="transmembrane region" description="Helical" evidence="11">
    <location>
        <begin position="875"/>
        <end position="901"/>
    </location>
</feature>
<dbReference type="SUPFAM" id="SSF53335">
    <property type="entry name" value="S-adenosyl-L-methionine-dependent methyltransferases"/>
    <property type="match status" value="1"/>
</dbReference>
<keyword evidence="6" id="KW-0067">ATP-binding</keyword>
<dbReference type="GO" id="GO:0000819">
    <property type="term" value="P:sister chromatid segregation"/>
    <property type="evidence" value="ECO:0007669"/>
    <property type="project" value="TreeGrafter"/>
</dbReference>
<keyword evidence="5" id="KW-0547">Nucleotide-binding</keyword>
<keyword evidence="11" id="KW-1133">Transmembrane helix</keyword>
<keyword evidence="11" id="KW-0812">Transmembrane</keyword>
<dbReference type="InterPro" id="IPR034157">
    <property type="entry name" value="TOPRIM_TopoII"/>
</dbReference>
<sequence>MQDLGLQKRLFGIPKLEDANKAGTKQSRDCTLILTEGDSAKALAVAGLSIVGRDHYGVFPLRGKLRNVRELTEKQMMDNKEIEALMKIMAFDVSKKYKDASGLRYGSLMIMTDQDFDGSHIKGLVINFIEHWFPGLLQCEGFLREFVTPIVKVSRGDEVVTFFTVAEYEAWKRANNGGAGWACKYYKGLGTSTSAEAREYFSDLEQHELTFLAGEQDADLLDMAFNAKKADARKVPCFVRFRKQNLPLPDTDKPLTAEADNTAIVPMLTADGLSSVFLRLAQTQPKAPAVLDSTGVWNYAQLWDSAGRIACFFADRGLQAPPSTEFAPRPIAVFLRQGREWYATCIAAWILGIPVVALSNDLPSGQAEAERAKRVATELKPLALVSDDSAFEVPCLPGDCLRLSLQEIRSATSSSNGRNPAACASPESVLCYVYTGGTTRHSKCVAVTHAMALWEIQQYKKALGGLANEGDRMLQYSSAYWGAAIFGQADLALAFGACNIIMRASVPEEIARICKEHQVSVLGIVPSQLRGAWPGGPSTRPRSLRVLIAWAEKIQPKLAKEWLQHLPVIEILIASEYWLCLSSVGCPTWKDPDDGMERHVLEPLPDLDIKLLKENGSEAEGGESGEMFLAGPTVFAGYVGADGRISCPNFRYLDAKRYYGTRDRLKRVPGGRGLVYLGRTDSLAKAGGAWQDLEAVEAAAAEVPGVSAAALVACDGSTDAYLVLEDMRDAAGRAREGPPLAAVLDNAMQKLKPAAGNSRPHIWARLPLHPATSKVNRQALLAQRSEATARETNWHERLHSLQRRMLRGYAAWHIFFGILMLLRAFMVTAPTLLDIPGRAMLLPYVWGVLLYLWHGTSKQKRDWVNMTMPMGPPDVLAILVLAPPTWLLWPSILLASAVSLLHSSLCCPSCVQVHQCLSEDAAFWDDPGAWLQHRPAKFPEAGTGSVGLFWLAQQKELSRLTALEAQEESAELLNRSVQLLGLEPRVHVIHGDLRDEGIVQDLQAKYDLVTANPPYILPGDRKLPAHSQRRYCYYELRGGPRVASRSADVDRALADVGLTTVRKWHVLVCSRSPSDLAVDEEELIVRDESGRWTKDWDAICLEMGAFQKPTHDTSEDELSWLRDRDAVAVATALVLCVGIFRIDLLILGIIGLYLQRPSRIHFLLSLPTAYVFSFPKWCRDEFFYRSMWRSSYLRRFILRWVPILQKPDFDWSLSFQHKSVAYDWGSDERWVNVYLERTQKDDKSTVGFWEPVRPAVLPRVDPEADVHPSNGVAASSGAPAPSASRAESSSLEATLAILVGRVGGRPPSLASLDSLQSIRLVELVRRELGFVATSAMVLRSADVHALAEAIQLEGSQDSRQDAGQEEGMQPDEEGAYRLYIMEFGKSPVDWCVRYGGPGHLDVDALQRASDRAVARHSALRTMELRDEGMREAMDRAAAMWQLLCSAHGTTSWRWSAARRAMRALLFAAWPRTFLKSACDAVVQVRLPDRELVVRDPAFAELSDADYMFWIVSPLRNNHYWPYQICAIPVVRKGTLPPGPLAQAVRTLPPEDVTWYIYAGITHAYSDGASGTALLTDLLRIYAEEAKIGLSTSELHSPPEHLALLQHRLRRSLFGRLRGEDNANDDVYHEIVCEDWGRRYGFSKRIKLEPIVVNTLHLAASNVIGCSIDVAWLTAIVGSLLRLFPDQHRFQLILKCACRDGPGQTEMVGFLSEQRVFPIDVGDSRHATLMDVYCAIESVRRSRTWRAPVPFEAGICVYVNIVGSMTEGLPLQCSQVAYPAAGRSSQVQAYAHLNLRIDQISQKEWDFRIFHWDKEWGWGWGSEFAPVLGAVIADMAECPLEALVPAPVLPWRRLQMQSDPSSAKRKDPPSPPEPSTTAEPTPDIEQLARSPSTPPPKVMRVEDG</sequence>
<evidence type="ECO:0000256" key="1">
    <source>
        <dbReference type="ARBA" id="ARBA00000185"/>
    </source>
</evidence>
<evidence type="ECO:0000256" key="7">
    <source>
        <dbReference type="ARBA" id="ARBA00023029"/>
    </source>
</evidence>
<dbReference type="Gene3D" id="3.30.559.10">
    <property type="entry name" value="Chloramphenicol acetyltransferase-like domain"/>
    <property type="match status" value="1"/>
</dbReference>
<feature type="transmembrane region" description="Helical" evidence="11">
    <location>
        <begin position="809"/>
        <end position="829"/>
    </location>
</feature>
<dbReference type="Pfam" id="PF16898">
    <property type="entry name" value="TOPRIM_C"/>
    <property type="match status" value="1"/>
</dbReference>
<feature type="transmembrane region" description="Helical" evidence="11">
    <location>
        <begin position="1127"/>
        <end position="1153"/>
    </location>
</feature>
<dbReference type="Proteomes" id="UP000186817">
    <property type="component" value="Unassembled WGS sequence"/>
</dbReference>
<dbReference type="Pfam" id="PF00501">
    <property type="entry name" value="AMP-binding"/>
    <property type="match status" value="1"/>
</dbReference>
<dbReference type="FunFam" id="3.30.1490.30:FF:000001">
    <property type="entry name" value="DNA topoisomerase 2"/>
    <property type="match status" value="1"/>
</dbReference>
<dbReference type="GO" id="GO:0006265">
    <property type="term" value="P:DNA topological change"/>
    <property type="evidence" value="ECO:0007669"/>
    <property type="project" value="InterPro"/>
</dbReference>